<keyword evidence="1" id="KW-0472">Membrane</keyword>
<accession>A0ABV7WVA0</accession>
<keyword evidence="1" id="KW-1133">Transmembrane helix</keyword>
<feature type="domain" description="YhdP central" evidence="2">
    <location>
        <begin position="8"/>
        <end position="1253"/>
    </location>
</feature>
<organism evidence="3 4">
    <name type="scientific">Reinekea marina</name>
    <dbReference type="NCBI Taxonomy" id="1310421"/>
    <lineage>
        <taxon>Bacteria</taxon>
        <taxon>Pseudomonadati</taxon>
        <taxon>Pseudomonadota</taxon>
        <taxon>Gammaproteobacteria</taxon>
        <taxon>Oceanospirillales</taxon>
        <taxon>Saccharospirillaceae</taxon>
        <taxon>Reinekea</taxon>
    </lineage>
</organism>
<dbReference type="EMBL" id="JBHRYN010000060">
    <property type="protein sequence ID" value="MFC3702907.1"/>
    <property type="molecule type" value="Genomic_DNA"/>
</dbReference>
<evidence type="ECO:0000313" key="4">
    <source>
        <dbReference type="Proteomes" id="UP001595710"/>
    </source>
</evidence>
<reference evidence="4" key="1">
    <citation type="journal article" date="2019" name="Int. J. Syst. Evol. Microbiol.">
        <title>The Global Catalogue of Microorganisms (GCM) 10K type strain sequencing project: providing services to taxonomists for standard genome sequencing and annotation.</title>
        <authorList>
            <consortium name="The Broad Institute Genomics Platform"/>
            <consortium name="The Broad Institute Genome Sequencing Center for Infectious Disease"/>
            <person name="Wu L."/>
            <person name="Ma J."/>
        </authorList>
    </citation>
    <scope>NUCLEOTIDE SEQUENCE [LARGE SCALE GENOMIC DNA]</scope>
    <source>
        <strain evidence="4">CECT 8288</strain>
    </source>
</reference>
<evidence type="ECO:0000313" key="3">
    <source>
        <dbReference type="EMBL" id="MFC3702907.1"/>
    </source>
</evidence>
<evidence type="ECO:0000256" key="1">
    <source>
        <dbReference type="SAM" id="Phobius"/>
    </source>
</evidence>
<dbReference type="PANTHER" id="PTHR38690:SF1">
    <property type="entry name" value="PROTEASE"/>
    <property type="match status" value="1"/>
</dbReference>
<dbReference type="Pfam" id="PF13116">
    <property type="entry name" value="YhdP"/>
    <property type="match status" value="1"/>
</dbReference>
<feature type="transmembrane region" description="Helical" evidence="1">
    <location>
        <begin position="12"/>
        <end position="31"/>
    </location>
</feature>
<comment type="caution">
    <text evidence="3">The sequence shown here is derived from an EMBL/GenBank/DDBJ whole genome shotgun (WGS) entry which is preliminary data.</text>
</comment>
<keyword evidence="1" id="KW-0812">Transmembrane</keyword>
<dbReference type="PANTHER" id="PTHR38690">
    <property type="entry name" value="PROTEASE-RELATED"/>
    <property type="match status" value="1"/>
</dbReference>
<proteinExistence type="predicted"/>
<name>A0ABV7WVA0_9GAMM</name>
<dbReference type="Proteomes" id="UP001595710">
    <property type="component" value="Unassembled WGS sequence"/>
</dbReference>
<evidence type="ECO:0000259" key="2">
    <source>
        <dbReference type="Pfam" id="PF13116"/>
    </source>
</evidence>
<dbReference type="RefSeq" id="WP_290282469.1">
    <property type="nucleotide sequence ID" value="NZ_JAUFQI010000001.1"/>
</dbReference>
<dbReference type="InterPro" id="IPR025263">
    <property type="entry name" value="YhdP_central"/>
</dbReference>
<dbReference type="InterPro" id="IPR011836">
    <property type="entry name" value="YhdP"/>
</dbReference>
<keyword evidence="4" id="KW-1185">Reference proteome</keyword>
<gene>
    <name evidence="3" type="ORF">ACFOND_14825</name>
</gene>
<protein>
    <submittedName>
        <fullName evidence="3">YhdP family protein</fullName>
    </submittedName>
</protein>
<sequence>MNIGSIWRALKSAVLKVFVFWVLLFAVYLALGRQFFPYIERYETSIEQWLSGQFQERVEIGSIKGEWARFGPIVTLTNISIGESLDIKEMVLAPGVFESLSHGGLSFLKFELSEFHGHLKQSEQGWQLIGLKGSQQAERPAFSFDKLLKLLQRQQNIQFIASSLKISPLELPSFNLTLNKGELSGYEGHNSLTADAQIEYSQLTVPVELQAEFHQNNPNLNSIYVKHGAIDFAPWLNKSASMVSEAKASGEYWLNFNGTQWRSLTARSMIEVLTVEGKAKPLKLTDVKSTTVLEKTRNGFFAKSIVDTYSVNDLAINGTELTLDILPEEYRVTWSQLSASLVGAWLAMNDTSDFWGNLGLQGDIHKGMAHYQFGEAQRLKISSTFSNTRVNAYMGVPGLDNLSGTVTVDNLQGQIMLNPSESRFRYPVFNDDSLLASIEKSIVDWRIVEGVGVLLEGEHSANIQHLNDSKLPLNVQWFASLKNQAMKNEGYENSLGLVLGAPEINNEWVKYVASSKLIPDSASRYVLDSFLSGSATEAEFGYFSRGEKESRKSHFDLVASVNSATLSFLEGWSPLTVHQSQLSINQESLNLEINSAQYEALNISRGDLSLDFSKGDLQADFGVEGDAFEYLRLFKTGALQPVAPAVINDWQATGNVHSEVSLEVNLNKPNELNVTSLSDVLSAELKLVDLGLELSEINGLLQFNNKLGFEAKNIEALHAGVIQKLSLSRDLSDNRQLVSIEASGETPLAFWGEYFNDPYLKGFSESVAHQTDIKIYDDFVRITVNSDFIGPEFNLPIPLNKQSDDAWPVVFDININNENEKSVHVDIEDRLQGLLELSSDNEITRASFSVGQALKVHPEEGVFIDVQAHYIDGQAWWQTIQNMRSIYSVKATESAQGPSFESKLKEINVNVNLGSYLGRDWSQAAVQLLRNNDAWLIEFEADEGVGNVLVPHSDDSMFADIEWLSIETEEPELPWLEEQDPLTEYLPSDVPNMEIQIKNLVWNEQDMGDWRATLTSTGHSLSVNSIVGNMPGATLTGDMVWRHEDEEHFTDFSGNIITGDVLTVLNEWEYAPVLTSRDGLFNVSLNWLGSPAFFDFKRVQGKINLALTKGAILKVEEYEGIKLIGLLNFTRVLQRIALDFSDLLSSGITFDTIEGELLFDRGFARVGEGLVIDGASTNFQFSGDADLLANVIDIDMVLTVPLSSTFPLVALLAGVSPQAAAAIYVTERVFNNELKKISSARMHITGSFEEPIIKFYRVFDSQLGNEDQTVTDRLKSVVPSTANP</sequence>